<dbReference type="AlphaFoldDB" id="A0A2T5P4S9"/>
<dbReference type="InterPro" id="IPR003423">
    <property type="entry name" value="OMP_efflux"/>
</dbReference>
<evidence type="ECO:0000256" key="9">
    <source>
        <dbReference type="SAM" id="SignalP"/>
    </source>
</evidence>
<feature type="region of interest" description="Disordered" evidence="8">
    <location>
        <begin position="259"/>
        <end position="282"/>
    </location>
</feature>
<dbReference type="PANTHER" id="PTHR30026:SF20">
    <property type="entry name" value="OUTER MEMBRANE PROTEIN TOLC"/>
    <property type="match status" value="1"/>
</dbReference>
<comment type="similarity">
    <text evidence="2">Belongs to the outer membrane factor (OMF) (TC 1.B.17) family.</text>
</comment>
<evidence type="ECO:0000256" key="4">
    <source>
        <dbReference type="ARBA" id="ARBA00022452"/>
    </source>
</evidence>
<dbReference type="GO" id="GO:0015288">
    <property type="term" value="F:porin activity"/>
    <property type="evidence" value="ECO:0007669"/>
    <property type="project" value="TreeGrafter"/>
</dbReference>
<dbReference type="InterPro" id="IPR051906">
    <property type="entry name" value="TolC-like"/>
</dbReference>
<dbReference type="Gene3D" id="1.20.1600.10">
    <property type="entry name" value="Outer membrane efflux proteins (OEP)"/>
    <property type="match status" value="1"/>
</dbReference>
<keyword evidence="4" id="KW-1134">Transmembrane beta strand</keyword>
<dbReference type="Proteomes" id="UP000244064">
    <property type="component" value="Unassembled WGS sequence"/>
</dbReference>
<keyword evidence="11" id="KW-1185">Reference proteome</keyword>
<accession>A0A2T5P4S9</accession>
<proteinExistence type="inferred from homology"/>
<evidence type="ECO:0000313" key="10">
    <source>
        <dbReference type="EMBL" id="PTU72725.1"/>
    </source>
</evidence>
<evidence type="ECO:0000256" key="7">
    <source>
        <dbReference type="ARBA" id="ARBA00023237"/>
    </source>
</evidence>
<dbReference type="SUPFAM" id="SSF56954">
    <property type="entry name" value="Outer membrane efflux proteins (OEP)"/>
    <property type="match status" value="1"/>
</dbReference>
<reference evidence="10 11" key="1">
    <citation type="submission" date="2018-04" db="EMBL/GenBank/DDBJ databases">
        <title>Pseudomonas sp. nov., isolated from mangrove soil.</title>
        <authorList>
            <person name="Chen C."/>
        </authorList>
    </citation>
    <scope>NUCLEOTIDE SEQUENCE [LARGE SCALE GENOMIC DNA]</scope>
    <source>
        <strain evidence="10 11">TC-11</strain>
    </source>
</reference>
<feature type="compositionally biased region" description="Polar residues" evidence="8">
    <location>
        <begin position="266"/>
        <end position="275"/>
    </location>
</feature>
<dbReference type="GO" id="GO:1990281">
    <property type="term" value="C:efflux pump complex"/>
    <property type="evidence" value="ECO:0007669"/>
    <property type="project" value="TreeGrafter"/>
</dbReference>
<name>A0A2T5P4S9_9PSED</name>
<dbReference type="EMBL" id="QASN01000022">
    <property type="protein sequence ID" value="PTU72725.1"/>
    <property type="molecule type" value="Genomic_DNA"/>
</dbReference>
<dbReference type="RefSeq" id="WP_108109189.1">
    <property type="nucleotide sequence ID" value="NZ_QASN01000022.1"/>
</dbReference>
<evidence type="ECO:0000256" key="6">
    <source>
        <dbReference type="ARBA" id="ARBA00023136"/>
    </source>
</evidence>
<gene>
    <name evidence="10" type="ORF">DBO85_18385</name>
</gene>
<dbReference type="OrthoDB" id="8478097at2"/>
<dbReference type="GO" id="GO:0009279">
    <property type="term" value="C:cell outer membrane"/>
    <property type="evidence" value="ECO:0007669"/>
    <property type="project" value="UniProtKB-SubCell"/>
</dbReference>
<evidence type="ECO:0000256" key="5">
    <source>
        <dbReference type="ARBA" id="ARBA00022692"/>
    </source>
</evidence>
<comment type="caution">
    <text evidence="10">The sequence shown here is derived from an EMBL/GenBank/DDBJ whole genome shotgun (WGS) entry which is preliminary data.</text>
</comment>
<keyword evidence="3" id="KW-0813">Transport</keyword>
<keyword evidence="5" id="KW-0812">Transmembrane</keyword>
<dbReference type="GO" id="GO:0015562">
    <property type="term" value="F:efflux transmembrane transporter activity"/>
    <property type="evidence" value="ECO:0007669"/>
    <property type="project" value="InterPro"/>
</dbReference>
<comment type="subcellular location">
    <subcellularLocation>
        <location evidence="1">Cell outer membrane</location>
    </subcellularLocation>
</comment>
<protein>
    <submittedName>
        <fullName evidence="10">Transporter</fullName>
    </submittedName>
</protein>
<evidence type="ECO:0000256" key="3">
    <source>
        <dbReference type="ARBA" id="ARBA00022448"/>
    </source>
</evidence>
<sequence>MYPSTRSRWLRCALLALLSGSQAHAGETSFTLQQAFELAWQQQPEAQALASHQAAAQAGSEIARSWSAEPLALELSSEGDQLNGNDGMREHSLGLAIPLWLPGERRRAGAFADAQSRAVDSQAVAAQLRTAAQVRDSYWAWQRAREERRLGEERLAHARLLAADVARRFQAGELARVDQHQADAALAQAESEQARSRSAEALASQRLYGLTGVTPSDNGDASGEALPSVPSELASLDGRHPQIRALLDRAEAARRAAELSRAQRQGNPELTLATTRSRDPGEAYDQSITVGLRVPLGSPSRTRLRQSSAEAQAIEAEAQARLERQRLHGEIALARLQLDAARVQADAAQRRSRLAGEARGFMDKAFRLGEIDLPTRLLAERDADDARRQHALARLDQAAAVSALRQALGLLPE</sequence>
<evidence type="ECO:0000313" key="11">
    <source>
        <dbReference type="Proteomes" id="UP000244064"/>
    </source>
</evidence>
<dbReference type="PANTHER" id="PTHR30026">
    <property type="entry name" value="OUTER MEMBRANE PROTEIN TOLC"/>
    <property type="match status" value="1"/>
</dbReference>
<keyword evidence="6" id="KW-0472">Membrane</keyword>
<evidence type="ECO:0000256" key="8">
    <source>
        <dbReference type="SAM" id="MobiDB-lite"/>
    </source>
</evidence>
<organism evidence="10 11">
    <name type="scientific">Pseudomonas mangrovi</name>
    <dbReference type="NCBI Taxonomy" id="2161748"/>
    <lineage>
        <taxon>Bacteria</taxon>
        <taxon>Pseudomonadati</taxon>
        <taxon>Pseudomonadota</taxon>
        <taxon>Gammaproteobacteria</taxon>
        <taxon>Pseudomonadales</taxon>
        <taxon>Pseudomonadaceae</taxon>
        <taxon>Pseudomonas</taxon>
    </lineage>
</organism>
<feature type="signal peptide" evidence="9">
    <location>
        <begin position="1"/>
        <end position="25"/>
    </location>
</feature>
<evidence type="ECO:0000256" key="1">
    <source>
        <dbReference type="ARBA" id="ARBA00004442"/>
    </source>
</evidence>
<keyword evidence="7" id="KW-0998">Cell outer membrane</keyword>
<feature type="chain" id="PRO_5015551697" evidence="9">
    <location>
        <begin position="26"/>
        <end position="413"/>
    </location>
</feature>
<dbReference type="Pfam" id="PF02321">
    <property type="entry name" value="OEP"/>
    <property type="match status" value="2"/>
</dbReference>
<keyword evidence="9" id="KW-0732">Signal</keyword>
<evidence type="ECO:0000256" key="2">
    <source>
        <dbReference type="ARBA" id="ARBA00007613"/>
    </source>
</evidence>